<protein>
    <submittedName>
        <fullName evidence="1">Ester cyclase</fullName>
    </submittedName>
</protein>
<evidence type="ECO:0000313" key="1">
    <source>
        <dbReference type="EMBL" id="MCJ2182593.1"/>
    </source>
</evidence>
<comment type="caution">
    <text evidence="1">The sequence shown here is derived from an EMBL/GenBank/DDBJ whole genome shotgun (WGS) entry which is preliminary data.</text>
</comment>
<dbReference type="Gene3D" id="3.10.450.50">
    <property type="match status" value="1"/>
</dbReference>
<evidence type="ECO:0000313" key="2">
    <source>
        <dbReference type="Proteomes" id="UP001162881"/>
    </source>
</evidence>
<dbReference type="PANTHER" id="PTHR38436:SF1">
    <property type="entry name" value="ESTER CYCLASE"/>
    <property type="match status" value="1"/>
</dbReference>
<name>A0ABT0BC33_9SPHN</name>
<dbReference type="EMBL" id="JALHLF010000021">
    <property type="protein sequence ID" value="MCJ2182593.1"/>
    <property type="molecule type" value="Genomic_DNA"/>
</dbReference>
<dbReference type="SUPFAM" id="SSF54427">
    <property type="entry name" value="NTF2-like"/>
    <property type="match status" value="1"/>
</dbReference>
<reference evidence="1" key="1">
    <citation type="submission" date="2022-03" db="EMBL/GenBank/DDBJ databases">
        <title>Identification of a novel bacterium isolated from mangrove sediments.</title>
        <authorList>
            <person name="Pan X."/>
        </authorList>
    </citation>
    <scope>NUCLEOTIDE SEQUENCE</scope>
    <source>
        <strain evidence="1">B1949</strain>
    </source>
</reference>
<dbReference type="PANTHER" id="PTHR38436">
    <property type="entry name" value="POLYKETIDE CYCLASE SNOAL-LIKE DOMAIN"/>
    <property type="match status" value="1"/>
</dbReference>
<organism evidence="1 2">
    <name type="scientific">Novosphingobium organovorum</name>
    <dbReference type="NCBI Taxonomy" id="2930092"/>
    <lineage>
        <taxon>Bacteria</taxon>
        <taxon>Pseudomonadati</taxon>
        <taxon>Pseudomonadota</taxon>
        <taxon>Alphaproteobacteria</taxon>
        <taxon>Sphingomonadales</taxon>
        <taxon>Sphingomonadaceae</taxon>
        <taxon>Novosphingobium</taxon>
    </lineage>
</organism>
<proteinExistence type="predicted"/>
<keyword evidence="2" id="KW-1185">Reference proteome</keyword>
<dbReference type="Pfam" id="PF07366">
    <property type="entry name" value="SnoaL"/>
    <property type="match status" value="1"/>
</dbReference>
<dbReference type="InterPro" id="IPR032710">
    <property type="entry name" value="NTF2-like_dom_sf"/>
</dbReference>
<dbReference type="Proteomes" id="UP001162881">
    <property type="component" value="Unassembled WGS sequence"/>
</dbReference>
<sequence length="146" mass="16110">MTSARIVRLRAFIERVWNEGDSAAVDDYLAPAYTIHSDPGDPWEGRTLDVHGFIERLETSRAPCPDQRFTILHASEEHDRVALFWSWSATHSGAIAGFASSGARITMTGASLYAFDARDRLTGHWQIADRLGVLRQLQRAAGAQGG</sequence>
<gene>
    <name evidence="1" type="ORF">MTR62_07795</name>
</gene>
<dbReference type="RefSeq" id="WP_244018685.1">
    <property type="nucleotide sequence ID" value="NZ_JALHLF010000021.1"/>
</dbReference>
<dbReference type="InterPro" id="IPR009959">
    <property type="entry name" value="Cyclase_SnoaL-like"/>
</dbReference>
<accession>A0ABT0BC33</accession>